<feature type="coiled-coil region" evidence="1">
    <location>
        <begin position="78"/>
        <end position="105"/>
    </location>
</feature>
<keyword evidence="3" id="KW-1185">Reference proteome</keyword>
<evidence type="ECO:0000313" key="3">
    <source>
        <dbReference type="Proteomes" id="UP000501690"/>
    </source>
</evidence>
<reference evidence="2 3" key="1">
    <citation type="submission" date="2019-04" db="EMBL/GenBank/DDBJ databases">
        <title>An improved genome assembly and genetic linkage map for asparagus bean, Vigna unguiculata ssp. sesquipedialis.</title>
        <authorList>
            <person name="Xia Q."/>
            <person name="Zhang R."/>
            <person name="Dong Y."/>
        </authorList>
    </citation>
    <scope>NUCLEOTIDE SEQUENCE [LARGE SCALE GENOMIC DNA]</scope>
    <source>
        <tissue evidence="2">Leaf</tissue>
    </source>
</reference>
<proteinExistence type="predicted"/>
<gene>
    <name evidence="2" type="ORF">DEO72_LG2g2781</name>
</gene>
<evidence type="ECO:0000313" key="2">
    <source>
        <dbReference type="EMBL" id="QCD82443.1"/>
    </source>
</evidence>
<dbReference type="Proteomes" id="UP000501690">
    <property type="component" value="Linkage Group LG2"/>
</dbReference>
<organism evidence="2 3">
    <name type="scientific">Vigna unguiculata</name>
    <name type="common">Cowpea</name>
    <dbReference type="NCBI Taxonomy" id="3917"/>
    <lineage>
        <taxon>Eukaryota</taxon>
        <taxon>Viridiplantae</taxon>
        <taxon>Streptophyta</taxon>
        <taxon>Embryophyta</taxon>
        <taxon>Tracheophyta</taxon>
        <taxon>Spermatophyta</taxon>
        <taxon>Magnoliopsida</taxon>
        <taxon>eudicotyledons</taxon>
        <taxon>Gunneridae</taxon>
        <taxon>Pentapetalae</taxon>
        <taxon>rosids</taxon>
        <taxon>fabids</taxon>
        <taxon>Fabales</taxon>
        <taxon>Fabaceae</taxon>
        <taxon>Papilionoideae</taxon>
        <taxon>50 kb inversion clade</taxon>
        <taxon>NPAAA clade</taxon>
        <taxon>indigoferoid/millettioid clade</taxon>
        <taxon>Phaseoleae</taxon>
        <taxon>Vigna</taxon>
    </lineage>
</organism>
<evidence type="ECO:0008006" key="4">
    <source>
        <dbReference type="Google" id="ProtNLM"/>
    </source>
</evidence>
<sequence length="139" mass="16095">MLRSKGGDAPLPYGILITRIMQYSGVDLSVDASTTIGLRQQFSTNSLKKLNIVNVNGVWQHAHANEHDQDMQITMHGLEHMDGRMQQIEENVHRVEQNVHRMEENFSHLTIDMNRRFDEVNFNVNEILHKLDNIQHSSH</sequence>
<keyword evidence="1" id="KW-0175">Coiled coil</keyword>
<accession>A0A4D6L1R6</accession>
<evidence type="ECO:0000256" key="1">
    <source>
        <dbReference type="SAM" id="Coils"/>
    </source>
</evidence>
<dbReference type="EMBL" id="CP039346">
    <property type="protein sequence ID" value="QCD82443.1"/>
    <property type="molecule type" value="Genomic_DNA"/>
</dbReference>
<protein>
    <recommendedName>
        <fullName evidence="4">t-SNARE coiled-coil homology domain-containing protein</fullName>
    </recommendedName>
</protein>
<dbReference type="Gene3D" id="1.20.5.300">
    <property type="match status" value="1"/>
</dbReference>
<name>A0A4D6L1R6_VIGUN</name>
<dbReference type="AlphaFoldDB" id="A0A4D6L1R6"/>